<dbReference type="Proteomes" id="UP000247978">
    <property type="component" value="Unassembled WGS sequence"/>
</dbReference>
<keyword evidence="1" id="KW-0472">Membrane</keyword>
<evidence type="ECO:0000313" key="3">
    <source>
        <dbReference type="Proteomes" id="UP000247978"/>
    </source>
</evidence>
<feature type="transmembrane region" description="Helical" evidence="1">
    <location>
        <begin position="369"/>
        <end position="396"/>
    </location>
</feature>
<evidence type="ECO:0000313" key="2">
    <source>
        <dbReference type="EMBL" id="PXW85376.1"/>
    </source>
</evidence>
<dbReference type="EMBL" id="QJJQ01000011">
    <property type="protein sequence ID" value="PXW85376.1"/>
    <property type="molecule type" value="Genomic_DNA"/>
</dbReference>
<name>A0A2V3VUP6_9BACI</name>
<proteinExistence type="predicted"/>
<keyword evidence="3" id="KW-1185">Reference proteome</keyword>
<feature type="transmembrane region" description="Helical" evidence="1">
    <location>
        <begin position="127"/>
        <end position="153"/>
    </location>
</feature>
<feature type="transmembrane region" description="Helical" evidence="1">
    <location>
        <begin position="32"/>
        <end position="52"/>
    </location>
</feature>
<dbReference type="RefSeq" id="WP_110396282.1">
    <property type="nucleotide sequence ID" value="NZ_JBHUHB010000001.1"/>
</dbReference>
<keyword evidence="1" id="KW-1133">Transmembrane helix</keyword>
<feature type="transmembrane region" description="Helical" evidence="1">
    <location>
        <begin position="59"/>
        <end position="77"/>
    </location>
</feature>
<feature type="transmembrane region" description="Helical" evidence="1">
    <location>
        <begin position="287"/>
        <end position="303"/>
    </location>
</feature>
<dbReference type="OrthoDB" id="2813114at2"/>
<organism evidence="2 3">
    <name type="scientific">Pseudogracilibacillus auburnensis</name>
    <dbReference type="NCBI Taxonomy" id="1494959"/>
    <lineage>
        <taxon>Bacteria</taxon>
        <taxon>Bacillati</taxon>
        <taxon>Bacillota</taxon>
        <taxon>Bacilli</taxon>
        <taxon>Bacillales</taxon>
        <taxon>Bacillaceae</taxon>
        <taxon>Pseudogracilibacillus</taxon>
    </lineage>
</organism>
<feature type="transmembrane region" description="Helical" evidence="1">
    <location>
        <begin position="173"/>
        <end position="195"/>
    </location>
</feature>
<sequence length="470" mass="53463">MRNFAKIGLQITIVTYAILHFFTSFFEINILINSLAIIGLCMFFLSIFYLSINQCKLPSFIFILGVLVLLYADSPLLDGILHGTLQMRNMIGLLIIVPLISWVLREEPYIEDIMSLFYRWINTSRRFYFGLLAFTQIIAYFLLFGSITMMYQFAHIILKNHQTEAWENFKGTALLRGFGLSTLWVVSIPSFVFAVETLGASLWIAIMQGFCIAMVGTWMAVIFSYFQEKKYGVEITPVLQTELTNVLSYASSKEVQVKKVIEFFLLFLTLFGSIFVIHAIFPLPLMLLIPIVIIAWVCLFYFVKGKGRKLFFVFRDYVKRDMTNQAYQLNVMVTVGVLIYGLKHTEFANAVVGGLNYIQDHFPLINSLYLLPFLVVLLGFLGLGPLTVMVLVAGILQSMALPYPPELIVLAVTSGSVISILISPVIMPVIVLSASNGLNLFTNGFRFNWKYAIAFYILVQAYIQTMIHFW</sequence>
<accession>A0A2V3VUP6</accession>
<dbReference type="AlphaFoldDB" id="A0A2V3VUP6"/>
<feature type="transmembrane region" description="Helical" evidence="1">
    <location>
        <begin position="451"/>
        <end position="469"/>
    </location>
</feature>
<protein>
    <submittedName>
        <fullName evidence="2">Uncharacterized protein</fullName>
    </submittedName>
</protein>
<feature type="transmembrane region" description="Helical" evidence="1">
    <location>
        <begin position="263"/>
        <end position="281"/>
    </location>
</feature>
<evidence type="ECO:0000256" key="1">
    <source>
        <dbReference type="SAM" id="Phobius"/>
    </source>
</evidence>
<feature type="transmembrane region" description="Helical" evidence="1">
    <location>
        <begin position="7"/>
        <end position="26"/>
    </location>
</feature>
<reference evidence="2 3" key="1">
    <citation type="submission" date="2018-05" db="EMBL/GenBank/DDBJ databases">
        <title>Genomic Encyclopedia of Type Strains, Phase IV (KMG-IV): sequencing the most valuable type-strain genomes for metagenomic binning, comparative biology and taxonomic classification.</title>
        <authorList>
            <person name="Goeker M."/>
        </authorList>
    </citation>
    <scope>NUCLEOTIDE SEQUENCE [LARGE SCALE GENOMIC DNA]</scope>
    <source>
        <strain evidence="2 3">DSM 28556</strain>
    </source>
</reference>
<keyword evidence="1" id="KW-0812">Transmembrane</keyword>
<comment type="caution">
    <text evidence="2">The sequence shown here is derived from an EMBL/GenBank/DDBJ whole genome shotgun (WGS) entry which is preliminary data.</text>
</comment>
<feature type="transmembrane region" description="Helical" evidence="1">
    <location>
        <begin position="202"/>
        <end position="225"/>
    </location>
</feature>
<feature type="transmembrane region" description="Helical" evidence="1">
    <location>
        <begin position="408"/>
        <end position="431"/>
    </location>
</feature>
<gene>
    <name evidence="2" type="ORF">DFR56_111144</name>
</gene>